<evidence type="ECO:0000256" key="1">
    <source>
        <dbReference type="SAM" id="Phobius"/>
    </source>
</evidence>
<organism evidence="2 3">
    <name type="scientific">Jaapia argillacea MUCL 33604</name>
    <dbReference type="NCBI Taxonomy" id="933084"/>
    <lineage>
        <taxon>Eukaryota</taxon>
        <taxon>Fungi</taxon>
        <taxon>Dikarya</taxon>
        <taxon>Basidiomycota</taxon>
        <taxon>Agaricomycotina</taxon>
        <taxon>Agaricomycetes</taxon>
        <taxon>Agaricomycetidae</taxon>
        <taxon>Jaapiales</taxon>
        <taxon>Jaapiaceae</taxon>
        <taxon>Jaapia</taxon>
    </lineage>
</organism>
<reference evidence="3" key="1">
    <citation type="journal article" date="2014" name="Proc. Natl. Acad. Sci. U.S.A.">
        <title>Extensive sampling of basidiomycete genomes demonstrates inadequacy of the white-rot/brown-rot paradigm for wood decay fungi.</title>
        <authorList>
            <person name="Riley R."/>
            <person name="Salamov A.A."/>
            <person name="Brown D.W."/>
            <person name="Nagy L.G."/>
            <person name="Floudas D."/>
            <person name="Held B.W."/>
            <person name="Levasseur A."/>
            <person name="Lombard V."/>
            <person name="Morin E."/>
            <person name="Otillar R."/>
            <person name="Lindquist E.A."/>
            <person name="Sun H."/>
            <person name="LaButti K.M."/>
            <person name="Schmutz J."/>
            <person name="Jabbour D."/>
            <person name="Luo H."/>
            <person name="Baker S.E."/>
            <person name="Pisabarro A.G."/>
            <person name="Walton J.D."/>
            <person name="Blanchette R.A."/>
            <person name="Henrissat B."/>
            <person name="Martin F."/>
            <person name="Cullen D."/>
            <person name="Hibbett D.S."/>
            <person name="Grigoriev I.V."/>
        </authorList>
    </citation>
    <scope>NUCLEOTIDE SEQUENCE [LARGE SCALE GENOMIC DNA]</scope>
    <source>
        <strain evidence="3">MUCL 33604</strain>
    </source>
</reference>
<keyword evidence="1" id="KW-0472">Membrane</keyword>
<gene>
    <name evidence="2" type="ORF">JAAARDRAFT_40301</name>
</gene>
<name>A0A067PC37_9AGAM</name>
<proteinExistence type="predicted"/>
<sequence length="60" mass="6638">MLNLQRAVWHSSDSCGSRSGKRALAMSVSLFPPASGLVTLFLHYDRRYQPLATRSRSEAG</sequence>
<accession>A0A067PC37</accession>
<evidence type="ECO:0000313" key="2">
    <source>
        <dbReference type="EMBL" id="KDQ52448.1"/>
    </source>
</evidence>
<feature type="transmembrane region" description="Helical" evidence="1">
    <location>
        <begin position="23"/>
        <end position="44"/>
    </location>
</feature>
<dbReference type="AlphaFoldDB" id="A0A067PC37"/>
<dbReference type="InParanoid" id="A0A067PC37"/>
<dbReference type="EMBL" id="KL197740">
    <property type="protein sequence ID" value="KDQ52448.1"/>
    <property type="molecule type" value="Genomic_DNA"/>
</dbReference>
<protein>
    <submittedName>
        <fullName evidence="2">Uncharacterized protein</fullName>
    </submittedName>
</protein>
<dbReference type="Proteomes" id="UP000027265">
    <property type="component" value="Unassembled WGS sequence"/>
</dbReference>
<dbReference type="HOGENOM" id="CLU_2942075_0_0_1"/>
<keyword evidence="3" id="KW-1185">Reference proteome</keyword>
<keyword evidence="1" id="KW-0812">Transmembrane</keyword>
<evidence type="ECO:0000313" key="3">
    <source>
        <dbReference type="Proteomes" id="UP000027265"/>
    </source>
</evidence>
<keyword evidence="1" id="KW-1133">Transmembrane helix</keyword>